<evidence type="ECO:0000256" key="1">
    <source>
        <dbReference type="SAM" id="MobiDB-lite"/>
    </source>
</evidence>
<keyword evidence="3" id="KW-1185">Reference proteome</keyword>
<name>A0A5C3NZS3_9APHY</name>
<evidence type="ECO:0000313" key="3">
    <source>
        <dbReference type="Proteomes" id="UP000308197"/>
    </source>
</evidence>
<gene>
    <name evidence="2" type="ORF">K466DRAFT_499723</name>
</gene>
<feature type="region of interest" description="Disordered" evidence="1">
    <location>
        <begin position="1"/>
        <end position="42"/>
    </location>
</feature>
<sequence>MDVDRHDSTPEASSSESGSDKEPEVGYTEPQGAPPKSHRKECREADAFIAALQTASLDKSGLSPDVLNRLRNPPREPRPITAVERAGIRMYLARGDASEANYADNRAAFLELHPGDPIPSYEAIKNLVAEITGVSAIRTEMCADTCVAFTGPFENCLECPRCKKPRYDPVEFERGRRVPRRTFLTFPLGPQLQAMWASPENARLM</sequence>
<dbReference type="EMBL" id="ML211452">
    <property type="protein sequence ID" value="TFK82761.1"/>
    <property type="molecule type" value="Genomic_DNA"/>
</dbReference>
<organism evidence="2 3">
    <name type="scientific">Polyporus arcularius HHB13444</name>
    <dbReference type="NCBI Taxonomy" id="1314778"/>
    <lineage>
        <taxon>Eukaryota</taxon>
        <taxon>Fungi</taxon>
        <taxon>Dikarya</taxon>
        <taxon>Basidiomycota</taxon>
        <taxon>Agaricomycotina</taxon>
        <taxon>Agaricomycetes</taxon>
        <taxon>Polyporales</taxon>
        <taxon>Polyporaceae</taxon>
        <taxon>Polyporus</taxon>
    </lineage>
</organism>
<accession>A0A5C3NZS3</accession>
<evidence type="ECO:0000313" key="2">
    <source>
        <dbReference type="EMBL" id="TFK82761.1"/>
    </source>
</evidence>
<proteinExistence type="predicted"/>
<reference evidence="2 3" key="1">
    <citation type="journal article" date="2019" name="Nat. Ecol. Evol.">
        <title>Megaphylogeny resolves global patterns of mushroom evolution.</title>
        <authorList>
            <person name="Varga T."/>
            <person name="Krizsan K."/>
            <person name="Foldi C."/>
            <person name="Dima B."/>
            <person name="Sanchez-Garcia M."/>
            <person name="Sanchez-Ramirez S."/>
            <person name="Szollosi G.J."/>
            <person name="Szarkandi J.G."/>
            <person name="Papp V."/>
            <person name="Albert L."/>
            <person name="Andreopoulos W."/>
            <person name="Angelini C."/>
            <person name="Antonin V."/>
            <person name="Barry K.W."/>
            <person name="Bougher N.L."/>
            <person name="Buchanan P."/>
            <person name="Buyck B."/>
            <person name="Bense V."/>
            <person name="Catcheside P."/>
            <person name="Chovatia M."/>
            <person name="Cooper J."/>
            <person name="Damon W."/>
            <person name="Desjardin D."/>
            <person name="Finy P."/>
            <person name="Geml J."/>
            <person name="Haridas S."/>
            <person name="Hughes K."/>
            <person name="Justo A."/>
            <person name="Karasinski D."/>
            <person name="Kautmanova I."/>
            <person name="Kiss B."/>
            <person name="Kocsube S."/>
            <person name="Kotiranta H."/>
            <person name="LaButti K.M."/>
            <person name="Lechner B.E."/>
            <person name="Liimatainen K."/>
            <person name="Lipzen A."/>
            <person name="Lukacs Z."/>
            <person name="Mihaltcheva S."/>
            <person name="Morgado L.N."/>
            <person name="Niskanen T."/>
            <person name="Noordeloos M.E."/>
            <person name="Ohm R.A."/>
            <person name="Ortiz-Santana B."/>
            <person name="Ovrebo C."/>
            <person name="Racz N."/>
            <person name="Riley R."/>
            <person name="Savchenko A."/>
            <person name="Shiryaev A."/>
            <person name="Soop K."/>
            <person name="Spirin V."/>
            <person name="Szebenyi C."/>
            <person name="Tomsovsky M."/>
            <person name="Tulloss R.E."/>
            <person name="Uehling J."/>
            <person name="Grigoriev I.V."/>
            <person name="Vagvolgyi C."/>
            <person name="Papp T."/>
            <person name="Martin F.M."/>
            <person name="Miettinen O."/>
            <person name="Hibbett D.S."/>
            <person name="Nagy L.G."/>
        </authorList>
    </citation>
    <scope>NUCLEOTIDE SEQUENCE [LARGE SCALE GENOMIC DNA]</scope>
    <source>
        <strain evidence="2 3">HHB13444</strain>
    </source>
</reference>
<dbReference type="STRING" id="1314778.A0A5C3NZS3"/>
<protein>
    <submittedName>
        <fullName evidence="2">Uncharacterized protein</fullName>
    </submittedName>
</protein>
<dbReference type="Proteomes" id="UP000308197">
    <property type="component" value="Unassembled WGS sequence"/>
</dbReference>
<dbReference type="AlphaFoldDB" id="A0A5C3NZS3"/>
<dbReference type="InParanoid" id="A0A5C3NZS3"/>
<feature type="non-terminal residue" evidence="2">
    <location>
        <position position="205"/>
    </location>
</feature>